<feature type="domain" description="DUF7347" evidence="1">
    <location>
        <begin position="12"/>
        <end position="91"/>
    </location>
</feature>
<dbReference type="AlphaFoldDB" id="A0A238VMG8"/>
<protein>
    <submittedName>
        <fullName evidence="3">Uncharacterized protein</fullName>
    </submittedName>
</protein>
<dbReference type="RefSeq" id="WP_089383914.1">
    <property type="nucleotide sequence ID" value="NZ_FZNQ01000003.1"/>
</dbReference>
<dbReference type="InterPro" id="IPR055771">
    <property type="entry name" value="DUF7347"/>
</dbReference>
<organism evidence="3 4">
    <name type="scientific">Halorubrum vacuolatum</name>
    <name type="common">Natronobacterium vacuolatum</name>
    <dbReference type="NCBI Taxonomy" id="63740"/>
    <lineage>
        <taxon>Archaea</taxon>
        <taxon>Methanobacteriati</taxon>
        <taxon>Methanobacteriota</taxon>
        <taxon>Stenosarchaea group</taxon>
        <taxon>Halobacteria</taxon>
        <taxon>Halobacteriales</taxon>
        <taxon>Haloferacaceae</taxon>
        <taxon>Halorubrum</taxon>
    </lineage>
</organism>
<dbReference type="Pfam" id="PF24042">
    <property type="entry name" value="DUF7351"/>
    <property type="match status" value="1"/>
</dbReference>
<evidence type="ECO:0000259" key="1">
    <source>
        <dbReference type="Pfam" id="PF24038"/>
    </source>
</evidence>
<evidence type="ECO:0000313" key="3">
    <source>
        <dbReference type="EMBL" id="SNR35381.1"/>
    </source>
</evidence>
<evidence type="ECO:0000313" key="4">
    <source>
        <dbReference type="Proteomes" id="UP000198397"/>
    </source>
</evidence>
<dbReference type="EMBL" id="FZNQ01000003">
    <property type="protein sequence ID" value="SNR35381.1"/>
    <property type="molecule type" value="Genomic_DNA"/>
</dbReference>
<reference evidence="3 4" key="1">
    <citation type="submission" date="2017-06" db="EMBL/GenBank/DDBJ databases">
        <authorList>
            <person name="Kim H.J."/>
            <person name="Triplett B.A."/>
        </authorList>
    </citation>
    <scope>NUCLEOTIDE SEQUENCE [LARGE SCALE GENOMIC DNA]</scope>
    <source>
        <strain evidence="3 4">DSM 8800</strain>
    </source>
</reference>
<dbReference type="Proteomes" id="UP000198397">
    <property type="component" value="Unassembled WGS sequence"/>
</dbReference>
<dbReference type="Gene3D" id="1.10.10.10">
    <property type="entry name" value="Winged helix-like DNA-binding domain superfamily/Winged helix DNA-binding domain"/>
    <property type="match status" value="1"/>
</dbReference>
<dbReference type="OrthoDB" id="8482at2157"/>
<sequence>MYASDGSTDVGASVFAFLGSEIRLQILDALYKRTVGPGPMANTVTYSTIREDVGIEDSGRFNYHLDKLTGQFVEQYNDGYRLREAGREVIRIHRTGILSKDPTIEFEPIDATCYFCGANVEVGYDDGQLVTRCPGCQGGFEHELAPKGTLTILAYPPSGVESNDLETAFRRAHRRFEHQVVMMGNGFCTRCGADVSATIRVCDDERFESMDTWAEDPTATEESPDSMGEMSDWLHYPGVIEFTCQLCGIYQLAPPLQGVLDAEPVATILAERDVEPGWERLAELIQWPVVAVDGRLGFEAPTGELLIVTEDLEVSRQPSKTAE</sequence>
<feature type="domain" description="DUF7351" evidence="2">
    <location>
        <begin position="110"/>
        <end position="284"/>
    </location>
</feature>
<keyword evidence="4" id="KW-1185">Reference proteome</keyword>
<name>A0A238VMG8_HALVU</name>
<proteinExistence type="predicted"/>
<dbReference type="Pfam" id="PF24038">
    <property type="entry name" value="DUF7347"/>
    <property type="match status" value="1"/>
</dbReference>
<gene>
    <name evidence="3" type="ORF">SAMN06264855_103117</name>
</gene>
<evidence type="ECO:0000259" key="2">
    <source>
        <dbReference type="Pfam" id="PF24042"/>
    </source>
</evidence>
<dbReference type="InterPro" id="IPR036388">
    <property type="entry name" value="WH-like_DNA-bd_sf"/>
</dbReference>
<dbReference type="InterPro" id="IPR055775">
    <property type="entry name" value="DUF7351"/>
</dbReference>
<accession>A0A238VMG8</accession>